<feature type="non-terminal residue" evidence="2">
    <location>
        <position position="1"/>
    </location>
</feature>
<evidence type="ECO:0000313" key="3">
    <source>
        <dbReference type="Proteomes" id="UP001189429"/>
    </source>
</evidence>
<gene>
    <name evidence="2" type="ORF">PCOR1329_LOCUS52076</name>
</gene>
<evidence type="ECO:0000256" key="1">
    <source>
        <dbReference type="SAM" id="MobiDB-lite"/>
    </source>
</evidence>
<dbReference type="EMBL" id="CAUYUJ010016331">
    <property type="protein sequence ID" value="CAK0864119.1"/>
    <property type="molecule type" value="Genomic_DNA"/>
</dbReference>
<sequence>DEDEDPWGAIDLRIDAGDAHWDPRGRVHWRRAVFSPLPPEGDSGEEAERGSVASGSASAAASPAARSPGLHAASSRRSRAGVAPGRVFERGSPSGAGERGARGILPPDMEAIAARLRRHSSSSSSSRLGSIVSNSAWLRRRRPVRRVVPIL</sequence>
<evidence type="ECO:0000313" key="2">
    <source>
        <dbReference type="EMBL" id="CAK0864119.1"/>
    </source>
</evidence>
<dbReference type="Proteomes" id="UP001189429">
    <property type="component" value="Unassembled WGS sequence"/>
</dbReference>
<accession>A0ABN9UX29</accession>
<feature type="non-terminal residue" evidence="2">
    <location>
        <position position="151"/>
    </location>
</feature>
<reference evidence="2" key="1">
    <citation type="submission" date="2023-10" db="EMBL/GenBank/DDBJ databases">
        <authorList>
            <person name="Chen Y."/>
            <person name="Shah S."/>
            <person name="Dougan E. K."/>
            <person name="Thang M."/>
            <person name="Chan C."/>
        </authorList>
    </citation>
    <scope>NUCLEOTIDE SEQUENCE [LARGE SCALE GENOMIC DNA]</scope>
</reference>
<keyword evidence="3" id="KW-1185">Reference proteome</keyword>
<name>A0ABN9UX29_9DINO</name>
<comment type="caution">
    <text evidence="2">The sequence shown here is derived from an EMBL/GenBank/DDBJ whole genome shotgun (WGS) entry which is preliminary data.</text>
</comment>
<feature type="region of interest" description="Disordered" evidence="1">
    <location>
        <begin position="34"/>
        <end position="108"/>
    </location>
</feature>
<feature type="compositionally biased region" description="Low complexity" evidence="1">
    <location>
        <begin position="50"/>
        <end position="73"/>
    </location>
</feature>
<protein>
    <submittedName>
        <fullName evidence="2">Uncharacterized protein</fullName>
    </submittedName>
</protein>
<proteinExistence type="predicted"/>
<organism evidence="2 3">
    <name type="scientific">Prorocentrum cordatum</name>
    <dbReference type="NCBI Taxonomy" id="2364126"/>
    <lineage>
        <taxon>Eukaryota</taxon>
        <taxon>Sar</taxon>
        <taxon>Alveolata</taxon>
        <taxon>Dinophyceae</taxon>
        <taxon>Prorocentrales</taxon>
        <taxon>Prorocentraceae</taxon>
        <taxon>Prorocentrum</taxon>
    </lineage>
</organism>